<name>A0AAC9AMU5_9ACTN</name>
<dbReference type="InterPro" id="IPR023210">
    <property type="entry name" value="NADP_OxRdtase_dom"/>
</dbReference>
<dbReference type="PRINTS" id="PR00069">
    <property type="entry name" value="ALDKETRDTASE"/>
</dbReference>
<keyword evidence="11" id="KW-1185">Reference proteome</keyword>
<dbReference type="PIRSF" id="PIRSF000097">
    <property type="entry name" value="AKR"/>
    <property type="match status" value="1"/>
</dbReference>
<comment type="similarity">
    <text evidence="1">Belongs to the aldo/keto reductase family.</text>
</comment>
<dbReference type="SUPFAM" id="SSF51430">
    <property type="entry name" value="NAD(P)-linked oxidoreductase"/>
    <property type="match status" value="1"/>
</dbReference>
<dbReference type="PANTHER" id="PTHR43827:SF3">
    <property type="entry name" value="NADP-DEPENDENT OXIDOREDUCTASE DOMAIN-CONTAINING PROTEIN"/>
    <property type="match status" value="1"/>
</dbReference>
<proteinExistence type="inferred from homology"/>
<feature type="binding site" evidence="5">
    <location>
        <position position="108"/>
    </location>
    <ligand>
        <name>substrate</name>
    </ligand>
</feature>
<evidence type="ECO:0000256" key="5">
    <source>
        <dbReference type="PIRSR" id="PIRSR000097-2"/>
    </source>
</evidence>
<dbReference type="FunFam" id="3.20.20.100:FF:000002">
    <property type="entry name" value="2,5-diketo-D-gluconic acid reductase A"/>
    <property type="match status" value="1"/>
</dbReference>
<evidence type="ECO:0000259" key="7">
    <source>
        <dbReference type="Pfam" id="PF00248"/>
    </source>
</evidence>
<evidence type="ECO:0000256" key="2">
    <source>
        <dbReference type="ARBA" id="ARBA00022857"/>
    </source>
</evidence>
<dbReference type="Pfam" id="PF00248">
    <property type="entry name" value="Aldo_ket_red"/>
    <property type="match status" value="1"/>
</dbReference>
<dbReference type="GO" id="GO:0016616">
    <property type="term" value="F:oxidoreductase activity, acting on the CH-OH group of donors, NAD or NADP as acceptor"/>
    <property type="evidence" value="ECO:0007669"/>
    <property type="project" value="UniProtKB-ARBA"/>
</dbReference>
<feature type="site" description="Lowers pKa of active site Tyr" evidence="6">
    <location>
        <position position="75"/>
    </location>
</feature>
<reference evidence="9 11" key="1">
    <citation type="journal article" date="2016" name="Plant Dis.">
        <title>Improved production of propionic acid using genome shuffling.</title>
        <authorList>
            <person name="Luna-Flores C.H."/>
            <person name="Palfreyman R.W."/>
            <person name="Kromer J.O."/>
            <person name="Nielsen L.K."/>
            <person name="Marcellin E."/>
        </authorList>
    </citation>
    <scope>NUCLEOTIDE SEQUENCE [LARGE SCALE GENOMIC DNA]</scope>
    <source>
        <strain evidence="9 11">F3E8</strain>
    </source>
</reference>
<accession>A0AAC9AMU5</accession>
<evidence type="ECO:0000256" key="4">
    <source>
        <dbReference type="PIRSR" id="PIRSR000097-1"/>
    </source>
</evidence>
<evidence type="ECO:0000256" key="3">
    <source>
        <dbReference type="ARBA" id="ARBA00023002"/>
    </source>
</evidence>
<dbReference type="InterPro" id="IPR036812">
    <property type="entry name" value="NAD(P)_OxRdtase_dom_sf"/>
</dbReference>
<dbReference type="CDD" id="cd19132">
    <property type="entry name" value="AKR_AKR5D1_E1"/>
    <property type="match status" value="1"/>
</dbReference>
<dbReference type="PANTHER" id="PTHR43827">
    <property type="entry name" value="2,5-DIKETO-D-GLUCONIC ACID REDUCTASE"/>
    <property type="match status" value="1"/>
</dbReference>
<keyword evidence="3" id="KW-0560">Oxidoreductase</keyword>
<dbReference type="Gene3D" id="3.20.20.100">
    <property type="entry name" value="NADP-dependent oxidoreductase domain"/>
    <property type="match status" value="1"/>
</dbReference>
<dbReference type="Proteomes" id="UP000075221">
    <property type="component" value="Chromosome"/>
</dbReference>
<feature type="domain" description="NADP-dependent oxidoreductase" evidence="7">
    <location>
        <begin position="17"/>
        <end position="260"/>
    </location>
</feature>
<organism evidence="8 10">
    <name type="scientific">Acidipropionibacterium acidipropionici</name>
    <dbReference type="NCBI Taxonomy" id="1748"/>
    <lineage>
        <taxon>Bacteria</taxon>
        <taxon>Bacillati</taxon>
        <taxon>Actinomycetota</taxon>
        <taxon>Actinomycetes</taxon>
        <taxon>Propionibacteriales</taxon>
        <taxon>Propionibacteriaceae</taxon>
        <taxon>Acidipropionibacterium</taxon>
    </lineage>
</organism>
<evidence type="ECO:0000313" key="10">
    <source>
        <dbReference type="Proteomes" id="UP000075221"/>
    </source>
</evidence>
<feature type="active site" description="Proton donor" evidence="4">
    <location>
        <position position="50"/>
    </location>
</feature>
<dbReference type="Proteomes" id="UP000178666">
    <property type="component" value="Chromosome"/>
</dbReference>
<dbReference type="EMBL" id="CP015970">
    <property type="protein sequence ID" value="AOZ46032.1"/>
    <property type="molecule type" value="Genomic_DNA"/>
</dbReference>
<dbReference type="EMBL" id="CP014352">
    <property type="protein sequence ID" value="AMS04539.1"/>
    <property type="molecule type" value="Genomic_DNA"/>
</dbReference>
<protein>
    <submittedName>
        <fullName evidence="8">2,5-diketo-D-gluconic acid reductase</fullName>
    </submittedName>
</protein>
<gene>
    <name evidence="9" type="ORF">A8L58_04090</name>
    <name evidence="8" type="ORF">AXH35_02625</name>
</gene>
<dbReference type="RefSeq" id="WP_062818976.1">
    <property type="nucleotide sequence ID" value="NZ_CP014352.1"/>
</dbReference>
<sequence>MSLPTLTSHSGLELPAIGFGTYKLNGASGVEAIRTAIGNGYTLLDSAFNYENEGTVGRAVTTSGHDRSGLIVTSKLPGRHHRHDEALRTVEESVYRTGLDALDLYLIHWPNPKVGLYVEAWQALIEARERGLLRAIGVCNFLPEHLERLQAATGVLPDVNQIEIHPYFPQAEALAYDAEHQILTEAWSPIGRGNDVLSQPVIGEIAAAHDATPAQVVLAWHVGRGAIPLPKAATPSRQVENLAAADLRLSSAEIDTITALGRPDGRLADQDPAVYEEL</sequence>
<evidence type="ECO:0000313" key="8">
    <source>
        <dbReference type="EMBL" id="AMS04539.1"/>
    </source>
</evidence>
<reference evidence="8 10" key="2">
    <citation type="submission" date="2016-02" db="EMBL/GenBank/DDBJ databases">
        <title>Complete Genome Sequence of Propionibacterium acidipropionici ATCC 55737.</title>
        <authorList>
            <person name="Luna Flores C.H."/>
            <person name="Nielsen L.K."/>
            <person name="Marcellin E."/>
        </authorList>
    </citation>
    <scope>NUCLEOTIDE SEQUENCE [LARGE SCALE GENOMIC DNA]</scope>
    <source>
        <strain evidence="8 10">ATCC 55737</strain>
    </source>
</reference>
<evidence type="ECO:0000313" key="11">
    <source>
        <dbReference type="Proteomes" id="UP000178666"/>
    </source>
</evidence>
<dbReference type="InterPro" id="IPR020471">
    <property type="entry name" value="AKR"/>
</dbReference>
<dbReference type="AlphaFoldDB" id="A0AAC9AMU5"/>
<keyword evidence="2" id="KW-0521">NADP</keyword>
<evidence type="ECO:0000256" key="6">
    <source>
        <dbReference type="PIRSR" id="PIRSR000097-3"/>
    </source>
</evidence>
<evidence type="ECO:0000313" key="9">
    <source>
        <dbReference type="EMBL" id="AOZ46032.1"/>
    </source>
</evidence>
<evidence type="ECO:0000256" key="1">
    <source>
        <dbReference type="ARBA" id="ARBA00007905"/>
    </source>
</evidence>